<evidence type="ECO:0000256" key="2">
    <source>
        <dbReference type="PIRSR" id="PIRSR000390-1"/>
    </source>
</evidence>
<dbReference type="Pfam" id="PF01041">
    <property type="entry name" value="DegT_DnrJ_EryC1"/>
    <property type="match status" value="1"/>
</dbReference>
<dbReference type="STRING" id="880072.Desac_1141"/>
<feature type="active site" description="Proton acceptor" evidence="2">
    <location>
        <position position="189"/>
    </location>
</feature>
<dbReference type="HOGENOM" id="CLU_033332_0_3_7"/>
<protein>
    <submittedName>
        <fullName evidence="5">Glutamine--scyllo-inositol transaminase</fullName>
        <ecNumber evidence="5">2.6.1.50</ecNumber>
    </submittedName>
</protein>
<dbReference type="RefSeq" id="WP_013706117.1">
    <property type="nucleotide sequence ID" value="NC_015388.1"/>
</dbReference>
<keyword evidence="5" id="KW-0032">Aminotransferase</keyword>
<dbReference type="AlphaFoldDB" id="F2NCE1"/>
<dbReference type="Gene3D" id="3.40.640.10">
    <property type="entry name" value="Type I PLP-dependent aspartate aminotransferase-like (Major domain)"/>
    <property type="match status" value="1"/>
</dbReference>
<dbReference type="PANTHER" id="PTHR30244">
    <property type="entry name" value="TRANSAMINASE"/>
    <property type="match status" value="1"/>
</dbReference>
<dbReference type="PIRSF" id="PIRSF000390">
    <property type="entry name" value="PLP_StrS"/>
    <property type="match status" value="1"/>
</dbReference>
<dbReference type="eggNOG" id="COG0399">
    <property type="taxonomic scope" value="Bacteria"/>
</dbReference>
<dbReference type="PANTHER" id="PTHR30244:SF34">
    <property type="entry name" value="DTDP-4-AMINO-4,6-DIDEOXYGALACTOSE TRANSAMINASE"/>
    <property type="match status" value="1"/>
</dbReference>
<proteinExistence type="inferred from homology"/>
<feature type="modified residue" description="N6-(pyridoxal phosphate)lysine" evidence="3">
    <location>
        <position position="189"/>
    </location>
</feature>
<dbReference type="CDD" id="cd00616">
    <property type="entry name" value="AHBA_syn"/>
    <property type="match status" value="1"/>
</dbReference>
<dbReference type="EC" id="2.6.1.50" evidence="5"/>
<sequence>MNPWKVPLADVTLGPEEIAAVTEVLQSGWLSMGPRTQEFEERFATFLGIKHAFAVANCTAALHLAGEVVGLQTGDEVLCPALTFVATANAILYTGAQPVFVDINGPHDLNISPGDAAAKITPRTRALMVVHYAGYPCDMDSLVELAKQHNLKIIEDCAHAPGAVYQSAAGPQKAGTIGNIGCFSFFSNKNMTTGEGGMLVTNDDELAAKIKVARSHGMTTLTWDRHKGHSFSYDVIARGYNFRLDEIRAALGIVQLERLVAGNARRRELTLAYQEKLRELEQLELPFLRAPVGSTHHIFPVLLNKEINRFELMTALAQAGIQTSIHYPPVHRFTHYRHLLGENFDHRLPLTEDAAARELTLPLYPALSSTQLEIVTETIRNFLTSGRFHRI</sequence>
<evidence type="ECO:0000256" key="3">
    <source>
        <dbReference type="PIRSR" id="PIRSR000390-2"/>
    </source>
</evidence>
<accession>F2NCE1</accession>
<dbReference type="OrthoDB" id="9766188at2"/>
<dbReference type="Proteomes" id="UP000000483">
    <property type="component" value="Chromosome"/>
</dbReference>
<name>F2NCE1_DESAR</name>
<evidence type="ECO:0000256" key="1">
    <source>
        <dbReference type="ARBA" id="ARBA00037999"/>
    </source>
</evidence>
<evidence type="ECO:0000313" key="5">
    <source>
        <dbReference type="EMBL" id="AEB09005.1"/>
    </source>
</evidence>
<dbReference type="InterPro" id="IPR015422">
    <property type="entry name" value="PyrdxlP-dep_Trfase_small"/>
</dbReference>
<keyword evidence="3 4" id="KW-0663">Pyridoxal phosphate</keyword>
<dbReference type="KEGG" id="dao:Desac_1141"/>
<reference evidence="6" key="2">
    <citation type="submission" date="2011-03" db="EMBL/GenBank/DDBJ databases">
        <title>The complete genome of Desulfobacca acetoxidans DSM 11109.</title>
        <authorList>
            <consortium name="US DOE Joint Genome Institute (JGI-PGF)"/>
            <person name="Lucas S."/>
            <person name="Copeland A."/>
            <person name="Lapidus A."/>
            <person name="Bruce D."/>
            <person name="Goodwin L."/>
            <person name="Pitluck S."/>
            <person name="Peters L."/>
            <person name="Kyrpides N."/>
            <person name="Mavromatis K."/>
            <person name="Ivanova N."/>
            <person name="Ovchinnikova G."/>
            <person name="Teshima H."/>
            <person name="Detter J.C."/>
            <person name="Han C."/>
            <person name="Land M."/>
            <person name="Hauser L."/>
            <person name="Markowitz V."/>
            <person name="Cheng J.-F."/>
            <person name="Hugenholtz P."/>
            <person name="Woyke T."/>
            <person name="Wu D."/>
            <person name="Spring S."/>
            <person name="Schueler E."/>
            <person name="Brambilla E."/>
            <person name="Klenk H.-P."/>
            <person name="Eisen J.A."/>
        </authorList>
    </citation>
    <scope>NUCLEOTIDE SEQUENCE [LARGE SCALE GENOMIC DNA]</scope>
    <source>
        <strain evidence="6">ATCC 700848 / DSM 11109 / ASRB2</strain>
    </source>
</reference>
<dbReference type="InterPro" id="IPR015424">
    <property type="entry name" value="PyrdxlP-dep_Trfase"/>
</dbReference>
<dbReference type="EMBL" id="CP002629">
    <property type="protein sequence ID" value="AEB09005.1"/>
    <property type="molecule type" value="Genomic_DNA"/>
</dbReference>
<gene>
    <name evidence="5" type="ordered locus">Desac_1141</name>
</gene>
<dbReference type="GO" id="GO:0000271">
    <property type="term" value="P:polysaccharide biosynthetic process"/>
    <property type="evidence" value="ECO:0007669"/>
    <property type="project" value="TreeGrafter"/>
</dbReference>
<keyword evidence="5" id="KW-0808">Transferase</keyword>
<dbReference type="SUPFAM" id="SSF53383">
    <property type="entry name" value="PLP-dependent transferases"/>
    <property type="match status" value="1"/>
</dbReference>
<evidence type="ECO:0000313" key="6">
    <source>
        <dbReference type="Proteomes" id="UP000000483"/>
    </source>
</evidence>
<reference evidence="5 6" key="1">
    <citation type="journal article" date="2011" name="Stand. Genomic Sci.">
        <title>Complete genome sequence of the acetate-degrading sulfate reducer Desulfobacca acetoxidans type strain (ASRB2).</title>
        <authorList>
            <person name="Goker M."/>
            <person name="Teshima H."/>
            <person name="Lapidus A."/>
            <person name="Nolan M."/>
            <person name="Lucas S."/>
            <person name="Hammon N."/>
            <person name="Deshpande S."/>
            <person name="Cheng J.F."/>
            <person name="Tapia R."/>
            <person name="Han C."/>
            <person name="Goodwin L."/>
            <person name="Pitluck S."/>
            <person name="Huntemann M."/>
            <person name="Liolios K."/>
            <person name="Ivanova N."/>
            <person name="Pagani I."/>
            <person name="Mavromatis K."/>
            <person name="Ovchinikova G."/>
            <person name="Pati A."/>
            <person name="Chen A."/>
            <person name="Palaniappan K."/>
            <person name="Land M."/>
            <person name="Hauser L."/>
            <person name="Brambilla E.M."/>
            <person name="Rohde M."/>
            <person name="Spring S."/>
            <person name="Detter J.C."/>
            <person name="Woyke T."/>
            <person name="Bristow J."/>
            <person name="Eisen J.A."/>
            <person name="Markowitz V."/>
            <person name="Hugenholtz P."/>
            <person name="Kyrpides N.C."/>
            <person name="Klenk H.P."/>
        </authorList>
    </citation>
    <scope>NUCLEOTIDE SEQUENCE [LARGE SCALE GENOMIC DNA]</scope>
    <source>
        <strain evidence="6">ATCC 700848 / DSM 11109 / ASRB2</strain>
    </source>
</reference>
<keyword evidence="6" id="KW-1185">Reference proteome</keyword>
<dbReference type="Gene3D" id="3.90.1150.10">
    <property type="entry name" value="Aspartate Aminotransferase, domain 1"/>
    <property type="match status" value="1"/>
</dbReference>
<comment type="similarity">
    <text evidence="1 4">Belongs to the DegT/DnrJ/EryC1 family.</text>
</comment>
<dbReference type="InterPro" id="IPR015421">
    <property type="entry name" value="PyrdxlP-dep_Trfase_major"/>
</dbReference>
<dbReference type="InterPro" id="IPR000653">
    <property type="entry name" value="DegT/StrS_aminotransferase"/>
</dbReference>
<dbReference type="GO" id="GO:0047310">
    <property type="term" value="F:glutamine-scyllo-inositol transaminase activity"/>
    <property type="evidence" value="ECO:0007669"/>
    <property type="project" value="UniProtKB-EC"/>
</dbReference>
<organism evidence="5 6">
    <name type="scientific">Desulfobacca acetoxidans (strain ATCC 700848 / DSM 11109 / ASRB2)</name>
    <dbReference type="NCBI Taxonomy" id="880072"/>
    <lineage>
        <taxon>Bacteria</taxon>
        <taxon>Pseudomonadati</taxon>
        <taxon>Thermodesulfobacteriota</taxon>
        <taxon>Desulfobaccia</taxon>
        <taxon>Desulfobaccales</taxon>
        <taxon>Desulfobaccaceae</taxon>
        <taxon>Desulfobacca</taxon>
    </lineage>
</organism>
<dbReference type="GO" id="GO:0030170">
    <property type="term" value="F:pyridoxal phosphate binding"/>
    <property type="evidence" value="ECO:0007669"/>
    <property type="project" value="TreeGrafter"/>
</dbReference>
<evidence type="ECO:0000256" key="4">
    <source>
        <dbReference type="RuleBase" id="RU004508"/>
    </source>
</evidence>